<name>A0A061JG61_9PROT</name>
<keyword evidence="2" id="KW-1185">Reference proteome</keyword>
<evidence type="ECO:0000313" key="2">
    <source>
        <dbReference type="Proteomes" id="UP000026922"/>
    </source>
</evidence>
<proteinExistence type="predicted"/>
<gene>
    <name evidence="1" type="ORF">K737_300747</name>
</gene>
<dbReference type="Proteomes" id="UP000026922">
    <property type="component" value="Unassembled WGS sequence"/>
</dbReference>
<evidence type="ECO:0000313" key="1">
    <source>
        <dbReference type="EMBL" id="ETZ04820.1"/>
    </source>
</evidence>
<accession>A0A061JG61</accession>
<dbReference type="AlphaFoldDB" id="A0A061JG61"/>
<reference evidence="1 2" key="1">
    <citation type="journal article" date="2013" name="Genome Announc.">
        <title>Draft Genome Sequence of Holospora undulata Strain HU1, a Micronucleus-Specific Symbiont of the Ciliate Paramecium caudatum.</title>
        <authorList>
            <person name="Dohra H."/>
            <person name="Suzuki H."/>
            <person name="Suzuki T."/>
            <person name="Tanaka K."/>
            <person name="Fujishima M."/>
        </authorList>
    </citation>
    <scope>NUCLEOTIDE SEQUENCE [LARGE SCALE GENOMIC DNA]</scope>
    <source>
        <strain evidence="1 2">HU1</strain>
    </source>
</reference>
<dbReference type="EMBL" id="ARPM03000144">
    <property type="protein sequence ID" value="ETZ04820.1"/>
    <property type="molecule type" value="Genomic_DNA"/>
</dbReference>
<organism evidence="1 2">
    <name type="scientific">Holospora undulata HU1</name>
    <dbReference type="NCBI Taxonomy" id="1321371"/>
    <lineage>
        <taxon>Bacteria</taxon>
        <taxon>Pseudomonadati</taxon>
        <taxon>Pseudomonadota</taxon>
        <taxon>Alphaproteobacteria</taxon>
        <taxon>Holosporales</taxon>
        <taxon>Holosporaceae</taxon>
        <taxon>Holospora</taxon>
    </lineage>
</organism>
<comment type="caution">
    <text evidence="1">The sequence shown here is derived from an EMBL/GenBank/DDBJ whole genome shotgun (WGS) entry which is preliminary data.</text>
</comment>
<protein>
    <recommendedName>
        <fullName evidence="3">Transposase IS4-like domain-containing protein</fullName>
    </recommendedName>
</protein>
<evidence type="ECO:0008006" key="3">
    <source>
        <dbReference type="Google" id="ProtNLM"/>
    </source>
</evidence>
<sequence>MSTLSFAQDKDRVLNKQRWDIERLFRTMKTQGVTLENTPMKDLGRLSKLDHCRCCYCIRFYNGPYTRNCLQKKQSERLCYSYFTRGLRWIKDKLLFFDFSDLLNYLKKSEGEYGILMLNAIV</sequence>